<evidence type="ECO:0000256" key="3">
    <source>
        <dbReference type="ARBA" id="ARBA00023163"/>
    </source>
</evidence>
<sequence>MKVTRLSSNAASASPQLALRLIEAIGSHAFATQVLESLEDFVPASHCTIFGLKSNGRMEALSSASAIGQIATITAVDYMQMGFDQLDSNTLWLSKRKPGRERQFWMGHQFASDVTHARYRQLCYDVPGIRERLSLLSVFPDGYRISLSLYRNHSYPDYSVADMHWLSLQAPILAAAVLRHVTLFPQSLTPRASEQELISTLSYRERQMVAHILDGLTTKEAAARIGIAQTTAATYRYRAFRHLGVGTLGELFALMRSPPARRKHYR</sequence>
<dbReference type="InterPro" id="IPR036388">
    <property type="entry name" value="WH-like_DNA-bd_sf"/>
</dbReference>
<accession>A0A2N8KIR0</accession>
<evidence type="ECO:0000256" key="1">
    <source>
        <dbReference type="ARBA" id="ARBA00023015"/>
    </source>
</evidence>
<dbReference type="EMBL" id="POQS01000003">
    <property type="protein sequence ID" value="PND33333.1"/>
    <property type="molecule type" value="Genomic_DNA"/>
</dbReference>
<keyword evidence="2" id="KW-0238">DNA-binding</keyword>
<keyword evidence="3" id="KW-0804">Transcription</keyword>
<keyword evidence="1" id="KW-0805">Transcription regulation</keyword>
<evidence type="ECO:0000256" key="2">
    <source>
        <dbReference type="ARBA" id="ARBA00023125"/>
    </source>
</evidence>
<dbReference type="GO" id="GO:0006355">
    <property type="term" value="P:regulation of DNA-templated transcription"/>
    <property type="evidence" value="ECO:0007669"/>
    <property type="project" value="InterPro"/>
</dbReference>
<dbReference type="GO" id="GO:0003677">
    <property type="term" value="F:DNA binding"/>
    <property type="evidence" value="ECO:0007669"/>
    <property type="project" value="UniProtKB-KW"/>
</dbReference>
<gene>
    <name evidence="5" type="ORF">C1I89_12620</name>
</gene>
<keyword evidence="6" id="KW-1185">Reference proteome</keyword>
<dbReference type="RefSeq" id="WP_102773123.1">
    <property type="nucleotide sequence ID" value="NZ_POQS01000003.1"/>
</dbReference>
<comment type="caution">
    <text evidence="5">The sequence shown here is derived from an EMBL/GenBank/DDBJ whole genome shotgun (WGS) entry which is preliminary data.</text>
</comment>
<dbReference type="Pfam" id="PF00196">
    <property type="entry name" value="GerE"/>
    <property type="match status" value="1"/>
</dbReference>
<dbReference type="SUPFAM" id="SSF46894">
    <property type="entry name" value="C-terminal effector domain of the bipartite response regulators"/>
    <property type="match status" value="1"/>
</dbReference>
<dbReference type="Gene3D" id="1.10.10.10">
    <property type="entry name" value="Winged helix-like DNA-binding domain superfamily/Winged helix DNA-binding domain"/>
    <property type="match status" value="1"/>
</dbReference>
<reference evidence="5 6" key="1">
    <citation type="submission" date="2018-01" db="EMBL/GenBank/DDBJ databases">
        <title>The draft genome of an aniline degradation strain ANB-1.</title>
        <authorList>
            <person name="Zhang L."/>
            <person name="Jiang J."/>
        </authorList>
    </citation>
    <scope>NUCLEOTIDE SEQUENCE [LARGE SCALE GENOMIC DNA]</scope>
    <source>
        <strain evidence="5 6">ANB-1</strain>
    </source>
</reference>
<dbReference type="PROSITE" id="PS50043">
    <property type="entry name" value="HTH_LUXR_2"/>
    <property type="match status" value="1"/>
</dbReference>
<name>A0A2N8KIR0_9BURK</name>
<evidence type="ECO:0000313" key="6">
    <source>
        <dbReference type="Proteomes" id="UP000235994"/>
    </source>
</evidence>
<protein>
    <submittedName>
        <fullName evidence="5">LuxR family transcriptional regulator</fullName>
    </submittedName>
</protein>
<evidence type="ECO:0000259" key="4">
    <source>
        <dbReference type="PROSITE" id="PS50043"/>
    </source>
</evidence>
<dbReference type="AlphaFoldDB" id="A0A2N8KIR0"/>
<feature type="domain" description="HTH luxR-type" evidence="4">
    <location>
        <begin position="194"/>
        <end position="259"/>
    </location>
</feature>
<dbReference type="InterPro" id="IPR000792">
    <property type="entry name" value="Tscrpt_reg_LuxR_C"/>
</dbReference>
<evidence type="ECO:0000313" key="5">
    <source>
        <dbReference type="EMBL" id="PND33333.1"/>
    </source>
</evidence>
<dbReference type="PRINTS" id="PR00038">
    <property type="entry name" value="HTHLUXR"/>
</dbReference>
<proteinExistence type="predicted"/>
<organism evidence="5 6">
    <name type="scientific">Achromobacter pulmonis</name>
    <dbReference type="NCBI Taxonomy" id="1389932"/>
    <lineage>
        <taxon>Bacteria</taxon>
        <taxon>Pseudomonadati</taxon>
        <taxon>Pseudomonadota</taxon>
        <taxon>Betaproteobacteria</taxon>
        <taxon>Burkholderiales</taxon>
        <taxon>Alcaligenaceae</taxon>
        <taxon>Achromobacter</taxon>
    </lineage>
</organism>
<dbReference type="SMART" id="SM00421">
    <property type="entry name" value="HTH_LUXR"/>
    <property type="match status" value="1"/>
</dbReference>
<dbReference type="InterPro" id="IPR016032">
    <property type="entry name" value="Sig_transdc_resp-reg_C-effctor"/>
</dbReference>
<dbReference type="PANTHER" id="PTHR44688:SF16">
    <property type="entry name" value="DNA-BINDING TRANSCRIPTIONAL ACTIVATOR DEVR_DOSR"/>
    <property type="match status" value="1"/>
</dbReference>
<dbReference type="Proteomes" id="UP000235994">
    <property type="component" value="Unassembled WGS sequence"/>
</dbReference>
<dbReference type="PANTHER" id="PTHR44688">
    <property type="entry name" value="DNA-BINDING TRANSCRIPTIONAL ACTIVATOR DEVR_DOSR"/>
    <property type="match status" value="1"/>
</dbReference>